<dbReference type="AlphaFoldDB" id="A0A396AFA5"/>
<name>A0A396AFA5_9FIRM</name>
<dbReference type="Proteomes" id="UP000266391">
    <property type="component" value="Unassembled WGS sequence"/>
</dbReference>
<evidence type="ECO:0000313" key="1">
    <source>
        <dbReference type="EMBL" id="RHD04297.1"/>
    </source>
</evidence>
<proteinExistence type="predicted"/>
<organism evidence="1 2">
    <name type="scientific">Roseburia inulinivorans</name>
    <dbReference type="NCBI Taxonomy" id="360807"/>
    <lineage>
        <taxon>Bacteria</taxon>
        <taxon>Bacillati</taxon>
        <taxon>Bacillota</taxon>
        <taxon>Clostridia</taxon>
        <taxon>Lachnospirales</taxon>
        <taxon>Lachnospiraceae</taxon>
        <taxon>Roseburia</taxon>
    </lineage>
</organism>
<evidence type="ECO:0000313" key="2">
    <source>
        <dbReference type="Proteomes" id="UP000266391"/>
    </source>
</evidence>
<accession>A0A396AFA5</accession>
<evidence type="ECO:0008006" key="3">
    <source>
        <dbReference type="Google" id="ProtNLM"/>
    </source>
</evidence>
<comment type="caution">
    <text evidence="1">The sequence shown here is derived from an EMBL/GenBank/DDBJ whole genome shotgun (WGS) entry which is preliminary data.</text>
</comment>
<reference evidence="1 2" key="1">
    <citation type="submission" date="2018-08" db="EMBL/GenBank/DDBJ databases">
        <title>A genome reference for cultivated species of the human gut microbiota.</title>
        <authorList>
            <person name="Zou Y."/>
            <person name="Xue W."/>
            <person name="Luo G."/>
        </authorList>
    </citation>
    <scope>NUCLEOTIDE SEQUENCE [LARGE SCALE GENOMIC DNA]</scope>
    <source>
        <strain evidence="1 2">AM32-8LB</strain>
    </source>
</reference>
<dbReference type="EMBL" id="QSIQ01000007">
    <property type="protein sequence ID" value="RHD04297.1"/>
    <property type="molecule type" value="Genomic_DNA"/>
</dbReference>
<gene>
    <name evidence="1" type="ORF">DW813_06345</name>
</gene>
<sequence length="310" mass="35392">MNNARIQYYLFNVLSNNSDNYLGPNGELNYATADMLADYQHANLYTEDHLQEIADSMQYLSDYVEEKGAEFYYFQCWDKHSIYPEYFPETVIQADTESKTDGIVRALEDYSNVNVISPKQDLIDEKSEKSTYSVWGDPTHWNQRGAYIGYLKLMNAINDNASEKYKVFQEKDYNITMPDQGATLFGGIHQVDYEEAFEIKNPQAIATPEKLTCYADDVRHGFYTNDSVDNDTRVLIIGDSYFNSFIYDDIAESFHETILIWGDYVGDIQNIIDSYNADIVIVEAAERCDRTDGIIAGVQVMKDAADGVGK</sequence>
<protein>
    <recommendedName>
        <fullName evidence="3">AlgX/AlgJ SGNH hydrolase-like domain-containing protein</fullName>
    </recommendedName>
</protein>